<dbReference type="AlphaFoldDB" id="A0A9X3TTZ9"/>
<dbReference type="InterPro" id="IPR051313">
    <property type="entry name" value="Bact_iron-sidero_bind"/>
</dbReference>
<dbReference type="Gene3D" id="3.40.50.1980">
    <property type="entry name" value="Nitrogenase molybdenum iron protein domain"/>
    <property type="match status" value="2"/>
</dbReference>
<feature type="domain" description="Fe/B12 periplasmic-binding" evidence="6">
    <location>
        <begin position="65"/>
        <end position="325"/>
    </location>
</feature>
<dbReference type="SUPFAM" id="SSF53807">
    <property type="entry name" value="Helical backbone' metal receptor"/>
    <property type="match status" value="1"/>
</dbReference>
<proteinExistence type="inferred from homology"/>
<protein>
    <submittedName>
        <fullName evidence="7">Iron-siderophore ABC transporter substrate-binding protein</fullName>
    </submittedName>
</protein>
<comment type="subcellular location">
    <subcellularLocation>
        <location evidence="1">Cell envelope</location>
    </subcellularLocation>
</comment>
<evidence type="ECO:0000256" key="1">
    <source>
        <dbReference type="ARBA" id="ARBA00004196"/>
    </source>
</evidence>
<dbReference type="PROSITE" id="PS50983">
    <property type="entry name" value="FE_B12_PBP"/>
    <property type="match status" value="1"/>
</dbReference>
<keyword evidence="5" id="KW-0175">Coiled coil</keyword>
<reference evidence="7" key="1">
    <citation type="submission" date="2022-12" db="EMBL/GenBank/DDBJ databases">
        <title>Draft genome sequence of the thermophilic strain Brevibacillus thermoruber HT42, isolated from Los Humeros, Puebla, Mexico, with biotechnological potential.</title>
        <authorList>
            <person name="Lara Sanchez J."/>
            <person name="Solis Palacios R."/>
            <person name="Bustos Baena A.S."/>
            <person name="Ruz Baez A.E."/>
            <person name="Espinosa Luna G."/>
            <person name="Oliart Ros R.M."/>
        </authorList>
    </citation>
    <scope>NUCLEOTIDE SEQUENCE</scope>
    <source>
        <strain evidence="7">HT42</strain>
    </source>
</reference>
<organism evidence="7 8">
    <name type="scientific">Brevibacillus thermoruber</name>
    <dbReference type="NCBI Taxonomy" id="33942"/>
    <lineage>
        <taxon>Bacteria</taxon>
        <taxon>Bacillati</taxon>
        <taxon>Bacillota</taxon>
        <taxon>Bacilli</taxon>
        <taxon>Bacillales</taxon>
        <taxon>Paenibacillaceae</taxon>
        <taxon>Brevibacillus</taxon>
    </lineage>
</organism>
<dbReference type="Pfam" id="PF01497">
    <property type="entry name" value="Peripla_BP_2"/>
    <property type="match status" value="1"/>
</dbReference>
<evidence type="ECO:0000259" key="6">
    <source>
        <dbReference type="PROSITE" id="PS50983"/>
    </source>
</evidence>
<accession>A0A9X3TTZ9</accession>
<dbReference type="GO" id="GO:1901678">
    <property type="term" value="P:iron coordination entity transport"/>
    <property type="evidence" value="ECO:0007669"/>
    <property type="project" value="UniProtKB-ARBA"/>
</dbReference>
<evidence type="ECO:0000256" key="4">
    <source>
        <dbReference type="ARBA" id="ARBA00022729"/>
    </source>
</evidence>
<dbReference type="EMBL" id="JAPYYP010000021">
    <property type="protein sequence ID" value="MDA5109733.1"/>
    <property type="molecule type" value="Genomic_DNA"/>
</dbReference>
<keyword evidence="3" id="KW-0813">Transport</keyword>
<keyword evidence="8" id="KW-1185">Reference proteome</keyword>
<evidence type="ECO:0000313" key="8">
    <source>
        <dbReference type="Proteomes" id="UP001151071"/>
    </source>
</evidence>
<evidence type="ECO:0000256" key="2">
    <source>
        <dbReference type="ARBA" id="ARBA00008814"/>
    </source>
</evidence>
<dbReference type="Proteomes" id="UP001151071">
    <property type="component" value="Unassembled WGS sequence"/>
</dbReference>
<feature type="coiled-coil region" evidence="5">
    <location>
        <begin position="179"/>
        <end position="206"/>
    </location>
</feature>
<dbReference type="GO" id="GO:0030288">
    <property type="term" value="C:outer membrane-bounded periplasmic space"/>
    <property type="evidence" value="ECO:0007669"/>
    <property type="project" value="TreeGrafter"/>
</dbReference>
<comment type="similarity">
    <text evidence="2">Belongs to the bacterial solute-binding protein 8 family.</text>
</comment>
<dbReference type="PANTHER" id="PTHR30532">
    <property type="entry name" value="IRON III DICITRATE-BINDING PERIPLASMIC PROTEIN"/>
    <property type="match status" value="1"/>
</dbReference>
<comment type="caution">
    <text evidence="7">The sequence shown here is derived from an EMBL/GenBank/DDBJ whole genome shotgun (WGS) entry which is preliminary data.</text>
</comment>
<evidence type="ECO:0000256" key="5">
    <source>
        <dbReference type="SAM" id="Coils"/>
    </source>
</evidence>
<dbReference type="InterPro" id="IPR002491">
    <property type="entry name" value="ABC_transptr_periplasmic_BD"/>
</dbReference>
<name>A0A9X3TTZ9_9BACL</name>
<gene>
    <name evidence="7" type="ORF">O3V59_15305</name>
</gene>
<dbReference type="RefSeq" id="WP_271140477.1">
    <property type="nucleotide sequence ID" value="NZ_JAPYYP010000021.1"/>
</dbReference>
<keyword evidence="4" id="KW-0732">Signal</keyword>
<dbReference type="PANTHER" id="PTHR30532:SF21">
    <property type="entry name" value="SIDEROPHORE-BINDING LIPOPROTEIN YFIY-RELATED"/>
    <property type="match status" value="1"/>
</dbReference>
<sequence length="325" mass="36130">MLLYSRQPWIALLLCALIILLTACSGVSETAAPAATTEPKAPAQEESRTIQHEMGETVIKAKPEKIAVLFPSMIDFLLSVNETPNAAVSGGPKSKEFSWYLKDRMTNTVNLGWLVNSTNLEAVVDAQPDLIVASDAFAKAYEQLSKIAPTVIIKPAETKDGVKDWRQTFIKTAEIVGKEDEAKQVIAAYEQKAKDAREKIAKAIGNETVMFLRVTAKELRYYGAKNFDVLYNDLGLHKPAHFPDNSATFQPLSLEVLPEINPDHIFLLTESPEKLAEIQKTPLWNKLTAVQKNQVYPVDYDLWFQGFGPIANNLIIDEAVEKLTK</sequence>
<dbReference type="PROSITE" id="PS51257">
    <property type="entry name" value="PROKAR_LIPOPROTEIN"/>
    <property type="match status" value="1"/>
</dbReference>
<evidence type="ECO:0000313" key="7">
    <source>
        <dbReference type="EMBL" id="MDA5109733.1"/>
    </source>
</evidence>
<evidence type="ECO:0000256" key="3">
    <source>
        <dbReference type="ARBA" id="ARBA00022448"/>
    </source>
</evidence>
<dbReference type="CDD" id="cd01146">
    <property type="entry name" value="FhuD"/>
    <property type="match status" value="1"/>
</dbReference>